<protein>
    <submittedName>
        <fullName evidence="1">DUF2860 family protein</fullName>
    </submittedName>
</protein>
<gene>
    <name evidence="1" type="ORF">QWZ16_20920</name>
</gene>
<dbReference type="RefSeq" id="WP_076589577.1">
    <property type="nucleotide sequence ID" value="NZ_JABEYA020000004.1"/>
</dbReference>
<organism evidence="1 2">
    <name type="scientific">Vibrio ostreicida</name>
    <dbReference type="NCBI Taxonomy" id="526588"/>
    <lineage>
        <taxon>Bacteria</taxon>
        <taxon>Pseudomonadati</taxon>
        <taxon>Pseudomonadota</taxon>
        <taxon>Gammaproteobacteria</taxon>
        <taxon>Vibrionales</taxon>
        <taxon>Vibrionaceae</taxon>
        <taxon>Vibrio</taxon>
    </lineage>
</organism>
<sequence length="346" mass="38720">MTHSNLLLCPMLSRPSLSSLNGTKGTVSLSMKRCSQWLTVGCLLATPLAYAEQQNTTGFHGSVSLFTGVDGTNSVMDTESQANITDYSASQDRQSEAVVIPFWDLNYRFDGSSEVYFKTDIVGMASDFYAQAGYRHYWSDGSNLAIGVVPGFLEKEVWKNPYQLYSDRETTNAAVQGLVLSYDRVLGSDWSIELARGKYEVDQEESLAQLDRNSNLSYAELNYRANLNASWGVEWLISYLDVDASGSALKSQRVSTEAELQLRSGRHIALLAGSAGLQKFDDTHPIWERTREDTTFGVSATYLYAAPFDWQNTLFIARGGWDITDANIDFYDHDEYLVTLGIQYRF</sequence>
<keyword evidence="2" id="KW-1185">Reference proteome</keyword>
<reference evidence="2" key="1">
    <citation type="journal article" date="2019" name="Int. J. Syst. Evol. Microbiol.">
        <title>The Global Catalogue of Microorganisms (GCM) 10K type strain sequencing project: providing services to taxonomists for standard genome sequencing and annotation.</title>
        <authorList>
            <consortium name="The Broad Institute Genomics Platform"/>
            <consortium name="The Broad Institute Genome Sequencing Center for Infectious Disease"/>
            <person name="Wu L."/>
            <person name="Ma J."/>
        </authorList>
    </citation>
    <scope>NUCLEOTIDE SEQUENCE [LARGE SCALE GENOMIC DNA]</scope>
    <source>
        <strain evidence="2">CECT 7398</strain>
    </source>
</reference>
<proteinExistence type="predicted"/>
<evidence type="ECO:0000313" key="2">
    <source>
        <dbReference type="Proteomes" id="UP001238540"/>
    </source>
</evidence>
<dbReference type="EMBL" id="JAUFQC010000027">
    <property type="protein sequence ID" value="MDN3612059.1"/>
    <property type="molecule type" value="Genomic_DNA"/>
</dbReference>
<dbReference type="Proteomes" id="UP001238540">
    <property type="component" value="Unassembled WGS sequence"/>
</dbReference>
<name>A0ABT8C078_9VIBR</name>
<accession>A0ABT8C078</accession>
<evidence type="ECO:0000313" key="1">
    <source>
        <dbReference type="EMBL" id="MDN3612059.1"/>
    </source>
</evidence>
<dbReference type="Pfam" id="PF11059">
    <property type="entry name" value="DUF2860"/>
    <property type="match status" value="1"/>
</dbReference>
<comment type="caution">
    <text evidence="1">The sequence shown here is derived from an EMBL/GenBank/DDBJ whole genome shotgun (WGS) entry which is preliminary data.</text>
</comment>
<dbReference type="InterPro" id="IPR016896">
    <property type="entry name" value="DUF2860"/>
</dbReference>
<dbReference type="PIRSF" id="PIRSF028696">
    <property type="entry name" value="UCP028696"/>
    <property type="match status" value="1"/>
</dbReference>